<dbReference type="PROSITE" id="PS50262">
    <property type="entry name" value="G_PROTEIN_RECEP_F1_2"/>
    <property type="match status" value="1"/>
</dbReference>
<sequence>MDIYKCMYEIITSSTVVMSPEAYPSYNVTTFRNQGSRSESVSYGNRMGLSVNRISEPRCRYDVMLAVFMLAVLSVVIVVTLVGTKESIKGLDESQVASVMSIKEQRILILKAKQKCFRAQKEWDGTNMTSEPMCNMSWDGLTCWDPTPGGVIAEKPCPSYISGFYKNEVAKRTCNENGTWWVHPTFNREWTNYSNCYQPSIDLSFHTALGYKLKLLYTIGYSFSIGALLVAIVIMLCCKRLHSKSNTLHINLFLTFILRAVISFLKDSLFVSHLGLEKDVLIASDGSIEFIQDDDHWECKLLITIFIYSSNACNMWIFSEAVYLTMLVYRPLTTERRGVKVYIVLGWSLSFVFIIPWIIVKALYEDRFCWNFQHNLDYYWIIRGSGVGVVVINFFLFLNIFRKLFLKLRQSSNLGVSGKSKYRKLAKFILVLIPLFGIMYLVFYVAVPSNFEETQYNLAYLYLEMGYNSFQGLLLALLFCFLNEEVHIELKRAWLRHKNRRMEMSIINRSFNNFHSSHRKTMSCNSREDDSKIGICPTSGPKGKELYRLRTFSVSSENNELTRVTTSNSFKCPHRVCAQFDDSSLTRYGNINPVFPQSTCGPRTNSLTGKLVTTKFVNPESIHQKTLNEPNNFRSQDLNQESSKTHLLTQEDKEEQEKD</sequence>
<dbReference type="InterPro" id="IPR050332">
    <property type="entry name" value="GPCR_2"/>
</dbReference>
<dbReference type="PANTHER" id="PTHR45620:SF1">
    <property type="entry name" value="G-PROTEIN COUPLED RECEPTORS FAMILY 2 PROFILE 2 DOMAIN-CONTAINING PROTEIN"/>
    <property type="match status" value="1"/>
</dbReference>
<keyword evidence="5 12" id="KW-1133">Transmembrane helix</keyword>
<feature type="compositionally biased region" description="Basic and acidic residues" evidence="11">
    <location>
        <begin position="649"/>
        <end position="659"/>
    </location>
</feature>
<dbReference type="PROSITE" id="PS00650">
    <property type="entry name" value="G_PROTEIN_RECEP_F2_2"/>
    <property type="match status" value="1"/>
</dbReference>
<name>A0A9W2ZP78_BIOGL</name>
<gene>
    <name evidence="17" type="primary">LOC106055951</name>
</gene>
<feature type="transmembrane region" description="Helical" evidence="12">
    <location>
        <begin position="380"/>
        <end position="401"/>
    </location>
</feature>
<dbReference type="Gene3D" id="4.10.1240.10">
    <property type="entry name" value="GPCR, family 2, extracellular hormone receptor domain"/>
    <property type="match status" value="1"/>
</dbReference>
<dbReference type="PROSITE" id="PS50227">
    <property type="entry name" value="G_PROTEIN_RECEP_F2_3"/>
    <property type="match status" value="1"/>
</dbReference>
<accession>A0A9W2ZP78</accession>
<proteinExistence type="inferred from homology"/>
<evidence type="ECO:0000259" key="15">
    <source>
        <dbReference type="PROSITE" id="PS50262"/>
    </source>
</evidence>
<feature type="transmembrane region" description="Helical" evidence="12">
    <location>
        <begin position="63"/>
        <end position="83"/>
    </location>
</feature>
<dbReference type="GeneID" id="106055951"/>
<evidence type="ECO:0000256" key="10">
    <source>
        <dbReference type="ARBA" id="ARBA00023224"/>
    </source>
</evidence>
<feature type="compositionally biased region" description="Polar residues" evidence="11">
    <location>
        <begin position="630"/>
        <end position="648"/>
    </location>
</feature>
<feature type="transmembrane region" description="Helical" evidence="12">
    <location>
        <begin position="459"/>
        <end position="482"/>
    </location>
</feature>
<keyword evidence="9" id="KW-0325">Glycoprotein</keyword>
<dbReference type="SMART" id="SM00008">
    <property type="entry name" value="HormR"/>
    <property type="match status" value="1"/>
</dbReference>
<evidence type="ECO:0000256" key="3">
    <source>
        <dbReference type="ARBA" id="ARBA00022475"/>
    </source>
</evidence>
<feature type="domain" description="G-protein coupled receptors family 1 profile" evidence="15">
    <location>
        <begin position="226"/>
        <end position="445"/>
    </location>
</feature>
<dbReference type="GO" id="GO:0007166">
    <property type="term" value="P:cell surface receptor signaling pathway"/>
    <property type="evidence" value="ECO:0007669"/>
    <property type="project" value="InterPro"/>
</dbReference>
<feature type="transmembrane region" description="Helical" evidence="12">
    <location>
        <begin position="305"/>
        <end position="329"/>
    </location>
</feature>
<dbReference type="OrthoDB" id="16753at2759"/>
<comment type="similarity">
    <text evidence="2">Belongs to the G-protein coupled receptor 2 family.</text>
</comment>
<dbReference type="InterPro" id="IPR001879">
    <property type="entry name" value="GPCR_2_extracellular_dom"/>
</dbReference>
<keyword evidence="10" id="KW-0807">Transducer</keyword>
<dbReference type="AlphaFoldDB" id="A0A9W2ZP78"/>
<evidence type="ECO:0000256" key="11">
    <source>
        <dbReference type="SAM" id="MobiDB-lite"/>
    </source>
</evidence>
<feature type="domain" description="G-protein coupled receptors family 2 profile 1" evidence="13">
    <location>
        <begin position="115"/>
        <end position="200"/>
    </location>
</feature>
<keyword evidence="3" id="KW-1003">Cell membrane</keyword>
<dbReference type="GO" id="GO:0017046">
    <property type="term" value="F:peptide hormone binding"/>
    <property type="evidence" value="ECO:0007669"/>
    <property type="project" value="TreeGrafter"/>
</dbReference>
<feature type="region of interest" description="Disordered" evidence="11">
    <location>
        <begin position="630"/>
        <end position="659"/>
    </location>
</feature>
<dbReference type="PROSITE" id="PS00649">
    <property type="entry name" value="G_PROTEIN_RECEP_F2_1"/>
    <property type="match status" value="1"/>
</dbReference>
<dbReference type="RefSeq" id="XP_055876766.1">
    <property type="nucleotide sequence ID" value="XM_056020791.1"/>
</dbReference>
<dbReference type="SUPFAM" id="SSF111418">
    <property type="entry name" value="Hormone receptor domain"/>
    <property type="match status" value="1"/>
</dbReference>
<dbReference type="InterPro" id="IPR000832">
    <property type="entry name" value="GPCR_2_secretin-like"/>
</dbReference>
<evidence type="ECO:0000256" key="1">
    <source>
        <dbReference type="ARBA" id="ARBA00004651"/>
    </source>
</evidence>
<dbReference type="Proteomes" id="UP001165740">
    <property type="component" value="Chromosome 1"/>
</dbReference>
<organism evidence="16 17">
    <name type="scientific">Biomphalaria glabrata</name>
    <name type="common">Bloodfluke planorb</name>
    <name type="synonym">Freshwater snail</name>
    <dbReference type="NCBI Taxonomy" id="6526"/>
    <lineage>
        <taxon>Eukaryota</taxon>
        <taxon>Metazoa</taxon>
        <taxon>Spiralia</taxon>
        <taxon>Lophotrochozoa</taxon>
        <taxon>Mollusca</taxon>
        <taxon>Gastropoda</taxon>
        <taxon>Heterobranchia</taxon>
        <taxon>Euthyneura</taxon>
        <taxon>Panpulmonata</taxon>
        <taxon>Hygrophila</taxon>
        <taxon>Lymnaeoidea</taxon>
        <taxon>Planorbidae</taxon>
        <taxon>Biomphalaria</taxon>
    </lineage>
</organism>
<feature type="transmembrane region" description="Helical" evidence="12">
    <location>
        <begin position="215"/>
        <end position="236"/>
    </location>
</feature>
<dbReference type="InterPro" id="IPR017983">
    <property type="entry name" value="GPCR_2_secretin-like_CS"/>
</dbReference>
<keyword evidence="8" id="KW-0675">Receptor</keyword>
<dbReference type="Gene3D" id="1.20.1070.10">
    <property type="entry name" value="Rhodopsin 7-helix transmembrane proteins"/>
    <property type="match status" value="1"/>
</dbReference>
<keyword evidence="4 12" id="KW-0812">Transmembrane</keyword>
<evidence type="ECO:0000259" key="13">
    <source>
        <dbReference type="PROSITE" id="PS50227"/>
    </source>
</evidence>
<dbReference type="Pfam" id="PF02793">
    <property type="entry name" value="HRM"/>
    <property type="match status" value="1"/>
</dbReference>
<dbReference type="GO" id="GO:0005886">
    <property type="term" value="C:plasma membrane"/>
    <property type="evidence" value="ECO:0007669"/>
    <property type="project" value="UniProtKB-SubCell"/>
</dbReference>
<evidence type="ECO:0000259" key="14">
    <source>
        <dbReference type="PROSITE" id="PS50261"/>
    </source>
</evidence>
<evidence type="ECO:0000256" key="7">
    <source>
        <dbReference type="ARBA" id="ARBA00023136"/>
    </source>
</evidence>
<feature type="domain" description="G-protein coupled receptors family 2 profile 2" evidence="14">
    <location>
        <begin position="213"/>
        <end position="483"/>
    </location>
</feature>
<dbReference type="InterPro" id="IPR017452">
    <property type="entry name" value="GPCR_Rhodpsn_7TM"/>
</dbReference>
<evidence type="ECO:0000313" key="16">
    <source>
        <dbReference type="Proteomes" id="UP001165740"/>
    </source>
</evidence>
<evidence type="ECO:0000256" key="4">
    <source>
        <dbReference type="ARBA" id="ARBA00022692"/>
    </source>
</evidence>
<protein>
    <submittedName>
        <fullName evidence="17">Parathyroid hormone 2 receptor-like isoform X1</fullName>
    </submittedName>
</protein>
<feature type="transmembrane region" description="Helical" evidence="12">
    <location>
        <begin position="248"/>
        <end position="265"/>
    </location>
</feature>
<evidence type="ECO:0000256" key="5">
    <source>
        <dbReference type="ARBA" id="ARBA00022989"/>
    </source>
</evidence>
<evidence type="ECO:0000256" key="2">
    <source>
        <dbReference type="ARBA" id="ARBA00005314"/>
    </source>
</evidence>
<dbReference type="InterPro" id="IPR017981">
    <property type="entry name" value="GPCR_2-like_7TM"/>
</dbReference>
<dbReference type="GO" id="GO:0007188">
    <property type="term" value="P:adenylate cyclase-modulating G protein-coupled receptor signaling pathway"/>
    <property type="evidence" value="ECO:0007669"/>
    <property type="project" value="TreeGrafter"/>
</dbReference>
<evidence type="ECO:0000256" key="6">
    <source>
        <dbReference type="ARBA" id="ARBA00023040"/>
    </source>
</evidence>
<reference evidence="17" key="1">
    <citation type="submission" date="2025-08" db="UniProtKB">
        <authorList>
            <consortium name="RefSeq"/>
        </authorList>
    </citation>
    <scope>IDENTIFICATION</scope>
</reference>
<evidence type="ECO:0000313" key="17">
    <source>
        <dbReference type="RefSeq" id="XP_055876766.1"/>
    </source>
</evidence>
<feature type="transmembrane region" description="Helical" evidence="12">
    <location>
        <begin position="428"/>
        <end position="447"/>
    </location>
</feature>
<evidence type="ECO:0000256" key="8">
    <source>
        <dbReference type="ARBA" id="ARBA00023170"/>
    </source>
</evidence>
<dbReference type="Pfam" id="PF00002">
    <property type="entry name" value="7tm_2"/>
    <property type="match status" value="1"/>
</dbReference>
<comment type="subcellular location">
    <subcellularLocation>
        <location evidence="1">Cell membrane</location>
        <topology evidence="1">Multi-pass membrane protein</topology>
    </subcellularLocation>
</comment>
<dbReference type="GO" id="GO:0008528">
    <property type="term" value="F:G protein-coupled peptide receptor activity"/>
    <property type="evidence" value="ECO:0007669"/>
    <property type="project" value="TreeGrafter"/>
</dbReference>
<evidence type="ECO:0000256" key="9">
    <source>
        <dbReference type="ARBA" id="ARBA00023180"/>
    </source>
</evidence>
<dbReference type="PRINTS" id="PR00249">
    <property type="entry name" value="GPCRSECRETIN"/>
</dbReference>
<dbReference type="SUPFAM" id="SSF81321">
    <property type="entry name" value="Family A G protein-coupled receptor-like"/>
    <property type="match status" value="1"/>
</dbReference>
<dbReference type="OMA" id="PHSIREN"/>
<keyword evidence="7 12" id="KW-0472">Membrane</keyword>
<dbReference type="PROSITE" id="PS50261">
    <property type="entry name" value="G_PROTEIN_RECEP_F2_4"/>
    <property type="match status" value="1"/>
</dbReference>
<dbReference type="InterPro" id="IPR036445">
    <property type="entry name" value="GPCR_2_extracell_dom_sf"/>
</dbReference>
<dbReference type="PANTHER" id="PTHR45620">
    <property type="entry name" value="PDF RECEPTOR-LIKE PROTEIN-RELATED"/>
    <property type="match status" value="1"/>
</dbReference>
<feature type="transmembrane region" description="Helical" evidence="12">
    <location>
        <begin position="341"/>
        <end position="360"/>
    </location>
</feature>
<evidence type="ECO:0000256" key="12">
    <source>
        <dbReference type="SAM" id="Phobius"/>
    </source>
</evidence>
<keyword evidence="6" id="KW-0297">G-protein coupled receptor</keyword>
<keyword evidence="16" id="KW-1185">Reference proteome</keyword>